<evidence type="ECO:0000256" key="1">
    <source>
        <dbReference type="SAM" id="Phobius"/>
    </source>
</evidence>
<feature type="transmembrane region" description="Helical" evidence="1">
    <location>
        <begin position="17"/>
        <end position="35"/>
    </location>
</feature>
<dbReference type="KEGG" id="daf:Desaf_2409"/>
<evidence type="ECO:0000313" key="2">
    <source>
        <dbReference type="EMBL" id="EGJ50733.1"/>
    </source>
</evidence>
<dbReference type="Proteomes" id="UP000007844">
    <property type="component" value="Chromosome"/>
</dbReference>
<gene>
    <name evidence="2" type="ORF">Desaf_2409</name>
</gene>
<dbReference type="AlphaFoldDB" id="F3YYH9"/>
<keyword evidence="1" id="KW-0812">Transmembrane</keyword>
<dbReference type="eggNOG" id="ENOG50347ZV">
    <property type="taxonomic scope" value="Bacteria"/>
</dbReference>
<dbReference type="EMBL" id="CP003221">
    <property type="protein sequence ID" value="EGJ50733.1"/>
    <property type="molecule type" value="Genomic_DNA"/>
</dbReference>
<keyword evidence="3" id="KW-1185">Reference proteome</keyword>
<evidence type="ECO:0008006" key="4">
    <source>
        <dbReference type="Google" id="ProtNLM"/>
    </source>
</evidence>
<keyword evidence="1" id="KW-0472">Membrane</keyword>
<organism evidence="2 3">
    <name type="scientific">Desulfocurvibacter africanus subsp. africanus str. Walvis Bay</name>
    <dbReference type="NCBI Taxonomy" id="690850"/>
    <lineage>
        <taxon>Bacteria</taxon>
        <taxon>Pseudomonadati</taxon>
        <taxon>Thermodesulfobacteriota</taxon>
        <taxon>Desulfovibrionia</taxon>
        <taxon>Desulfovibrionales</taxon>
        <taxon>Desulfovibrionaceae</taxon>
        <taxon>Desulfocurvibacter</taxon>
    </lineage>
</organism>
<name>F3YYH9_DESAF</name>
<dbReference type="HOGENOM" id="CLU_135507_0_0_7"/>
<evidence type="ECO:0000313" key="3">
    <source>
        <dbReference type="Proteomes" id="UP000007844"/>
    </source>
</evidence>
<proteinExistence type="predicted"/>
<sequence length="167" mass="18664" precursor="true">MSILLPKRSGRSAGTSLVRLLGLALVFLFVAWAFWQNNERAIERIKSNQAISDATGILGGEDLESVRSFARILEERYGLKFRLQVVADVLKVPEQDPRTLYIGLNPETRLVVLEVPGLVANALGQEFLHYLREAHFEQYWNGPGWPEGLKSALALILERLEAVNGHG</sequence>
<dbReference type="STRING" id="690850.Desaf_2409"/>
<keyword evidence="1" id="KW-1133">Transmembrane helix</keyword>
<dbReference type="RefSeq" id="WP_014260435.1">
    <property type="nucleotide sequence ID" value="NC_016629.1"/>
</dbReference>
<reference evidence="2 3" key="1">
    <citation type="journal article" date="2011" name="J. Bacteriol.">
        <title>Genome sequence of the mercury-methylating and pleomorphic Desulfovibrio africanus Strain Walvis Bay.</title>
        <authorList>
            <person name="Brown S.D."/>
            <person name="Wall J.D."/>
            <person name="Kucken A.M."/>
            <person name="Gilmour C.C."/>
            <person name="Podar M."/>
            <person name="Brandt C.C."/>
            <person name="Teshima H."/>
            <person name="Detter J.C."/>
            <person name="Han C.S."/>
            <person name="Land M.L."/>
            <person name="Lucas S."/>
            <person name="Han J."/>
            <person name="Pennacchio L."/>
            <person name="Nolan M."/>
            <person name="Pitluck S."/>
            <person name="Woyke T."/>
            <person name="Goodwin L."/>
            <person name="Palumbo A.V."/>
            <person name="Elias D.A."/>
        </authorList>
    </citation>
    <scope>NUCLEOTIDE SEQUENCE [LARGE SCALE GENOMIC DNA]</scope>
    <source>
        <strain evidence="2 3">Walvis Bay</strain>
    </source>
</reference>
<protein>
    <recommendedName>
        <fullName evidence="4">TPM domain-containing protein</fullName>
    </recommendedName>
</protein>
<accession>F3YYH9</accession>